<organism evidence="2 3">
    <name type="scientific">Sesamum alatum</name>
    <dbReference type="NCBI Taxonomy" id="300844"/>
    <lineage>
        <taxon>Eukaryota</taxon>
        <taxon>Viridiplantae</taxon>
        <taxon>Streptophyta</taxon>
        <taxon>Embryophyta</taxon>
        <taxon>Tracheophyta</taxon>
        <taxon>Spermatophyta</taxon>
        <taxon>Magnoliopsida</taxon>
        <taxon>eudicotyledons</taxon>
        <taxon>Gunneridae</taxon>
        <taxon>Pentapetalae</taxon>
        <taxon>asterids</taxon>
        <taxon>lamiids</taxon>
        <taxon>Lamiales</taxon>
        <taxon>Pedaliaceae</taxon>
        <taxon>Sesamum</taxon>
    </lineage>
</organism>
<name>A0AAE1YNT3_9LAMI</name>
<feature type="domain" description="DUF4283" evidence="1">
    <location>
        <begin position="35"/>
        <end position="108"/>
    </location>
</feature>
<evidence type="ECO:0000313" key="2">
    <source>
        <dbReference type="EMBL" id="KAK4433419.1"/>
    </source>
</evidence>
<dbReference type="AlphaFoldDB" id="A0AAE1YNT3"/>
<comment type="caution">
    <text evidence="2">The sequence shown here is derived from an EMBL/GenBank/DDBJ whole genome shotgun (WGS) entry which is preliminary data.</text>
</comment>
<sequence length="159" mass="17950">MDLGLNLSLTEEEDEGLVVSVQNLQDHNADYSNALMLVGRVLSHRTSNFDLLKSTIQSLLQPVKGLQIRRVSEDGFCLYFNHKLDLQRALDGRPWVFDRSLLIMERVEDGNNPLDISLDWSPFTVLVHDIPLSLQTSIIAEHIGNKNIQNTIKMGQIGL</sequence>
<reference evidence="2" key="2">
    <citation type="journal article" date="2024" name="Plant">
        <title>Genomic evolution and insights into agronomic trait innovations of Sesamum species.</title>
        <authorList>
            <person name="Miao H."/>
            <person name="Wang L."/>
            <person name="Qu L."/>
            <person name="Liu H."/>
            <person name="Sun Y."/>
            <person name="Le M."/>
            <person name="Wang Q."/>
            <person name="Wei S."/>
            <person name="Zheng Y."/>
            <person name="Lin W."/>
            <person name="Duan Y."/>
            <person name="Cao H."/>
            <person name="Xiong S."/>
            <person name="Wang X."/>
            <person name="Wei L."/>
            <person name="Li C."/>
            <person name="Ma Q."/>
            <person name="Ju M."/>
            <person name="Zhao R."/>
            <person name="Li G."/>
            <person name="Mu C."/>
            <person name="Tian Q."/>
            <person name="Mei H."/>
            <person name="Zhang T."/>
            <person name="Gao T."/>
            <person name="Zhang H."/>
        </authorList>
    </citation>
    <scope>NUCLEOTIDE SEQUENCE</scope>
    <source>
        <strain evidence="2">3651</strain>
    </source>
</reference>
<dbReference type="Pfam" id="PF14111">
    <property type="entry name" value="DUF4283"/>
    <property type="match status" value="1"/>
</dbReference>
<accession>A0AAE1YNT3</accession>
<proteinExistence type="predicted"/>
<keyword evidence="3" id="KW-1185">Reference proteome</keyword>
<evidence type="ECO:0000313" key="3">
    <source>
        <dbReference type="Proteomes" id="UP001293254"/>
    </source>
</evidence>
<dbReference type="InterPro" id="IPR025558">
    <property type="entry name" value="DUF4283"/>
</dbReference>
<evidence type="ECO:0000259" key="1">
    <source>
        <dbReference type="Pfam" id="PF14111"/>
    </source>
</evidence>
<gene>
    <name evidence="2" type="ORF">Salat_1104200</name>
</gene>
<reference evidence="2" key="1">
    <citation type="submission" date="2020-06" db="EMBL/GenBank/DDBJ databases">
        <authorList>
            <person name="Li T."/>
            <person name="Hu X."/>
            <person name="Zhang T."/>
            <person name="Song X."/>
            <person name="Zhang H."/>
            <person name="Dai N."/>
            <person name="Sheng W."/>
            <person name="Hou X."/>
            <person name="Wei L."/>
        </authorList>
    </citation>
    <scope>NUCLEOTIDE SEQUENCE</scope>
    <source>
        <strain evidence="2">3651</strain>
        <tissue evidence="2">Leaf</tissue>
    </source>
</reference>
<dbReference type="Proteomes" id="UP001293254">
    <property type="component" value="Unassembled WGS sequence"/>
</dbReference>
<protein>
    <recommendedName>
        <fullName evidence="1">DUF4283 domain-containing protein</fullName>
    </recommendedName>
</protein>
<dbReference type="EMBL" id="JACGWO010000003">
    <property type="protein sequence ID" value="KAK4433419.1"/>
    <property type="molecule type" value="Genomic_DNA"/>
</dbReference>